<dbReference type="KEGG" id="asq:AVL57_09695"/>
<accession>A0AAW7Z3Z4</accession>
<evidence type="ECO:0000313" key="4">
    <source>
        <dbReference type="Proteomes" id="UP000056750"/>
    </source>
</evidence>
<sequence length="172" mass="18829">MNSLLSWVIDTLNASPVSGFVMDNAVVFPVLEMAHFLGLCLLFGSLLVVDLRMVGFAKAVPIKQVDVFLRWALIGFAINMISGLLFVIGDSDRYLVNIAFGAKMACIVLAGINTLYFIKCIKPQMASMPLSARALNTPAQLGKNAYVVAWLSLLLWTCVIILGRFIPYVETP</sequence>
<name>A0AAW7Z3Z4_9ALTE</name>
<evidence type="ECO:0000256" key="1">
    <source>
        <dbReference type="SAM" id="Phobius"/>
    </source>
</evidence>
<organism evidence="3 5">
    <name type="scientific">Alteromonas stellipolaris</name>
    <dbReference type="NCBI Taxonomy" id="233316"/>
    <lineage>
        <taxon>Bacteria</taxon>
        <taxon>Pseudomonadati</taxon>
        <taxon>Pseudomonadota</taxon>
        <taxon>Gammaproteobacteria</taxon>
        <taxon>Alteromonadales</taxon>
        <taxon>Alteromonadaceae</taxon>
        <taxon>Alteromonas/Salinimonas group</taxon>
        <taxon>Alteromonas</taxon>
    </lineage>
</organism>
<protein>
    <recommendedName>
        <fullName evidence="6">DUF2214 domain-containing protein</fullName>
    </recommendedName>
</protein>
<dbReference type="Proteomes" id="UP000056750">
    <property type="component" value="Chromosome"/>
</dbReference>
<dbReference type="AlphaFoldDB" id="A0AAW7Z3Z4"/>
<keyword evidence="1" id="KW-0472">Membrane</keyword>
<proteinExistence type="predicted"/>
<reference evidence="2 4" key="1">
    <citation type="submission" date="2015-12" db="EMBL/GenBank/DDBJ databases">
        <title>Intraspecies pangenome expansion in the marine bacterium Alteromonas.</title>
        <authorList>
            <person name="Lopez-Perez M."/>
            <person name="Rodriguez-Valera F."/>
        </authorList>
    </citation>
    <scope>NUCLEOTIDE SEQUENCE [LARGE SCALE GENOMIC DNA]</scope>
    <source>
        <strain evidence="2 4">LMG 21861</strain>
    </source>
</reference>
<keyword evidence="1" id="KW-1133">Transmembrane helix</keyword>
<dbReference type="Proteomes" id="UP001170717">
    <property type="component" value="Unassembled WGS sequence"/>
</dbReference>
<feature type="transmembrane region" description="Helical" evidence="1">
    <location>
        <begin position="145"/>
        <end position="166"/>
    </location>
</feature>
<evidence type="ECO:0000313" key="3">
    <source>
        <dbReference type="EMBL" id="MDO6579550.1"/>
    </source>
</evidence>
<evidence type="ECO:0000313" key="5">
    <source>
        <dbReference type="Proteomes" id="UP001170717"/>
    </source>
</evidence>
<dbReference type="RefSeq" id="WP_057792925.1">
    <property type="nucleotide sequence ID" value="NZ_CAXIBE010000015.1"/>
</dbReference>
<dbReference type="EMBL" id="JAUOQI010000021">
    <property type="protein sequence ID" value="MDO6579550.1"/>
    <property type="molecule type" value="Genomic_DNA"/>
</dbReference>
<keyword evidence="1" id="KW-0812">Transmembrane</keyword>
<reference evidence="3" key="2">
    <citation type="submission" date="2023-07" db="EMBL/GenBank/DDBJ databases">
        <title>Genome content predicts the carbon catabolic preferences of heterotrophic bacteria.</title>
        <authorList>
            <person name="Gralka M."/>
        </authorList>
    </citation>
    <scope>NUCLEOTIDE SEQUENCE</scope>
    <source>
        <strain evidence="3">F2M12</strain>
    </source>
</reference>
<keyword evidence="4" id="KW-1185">Reference proteome</keyword>
<evidence type="ECO:0000313" key="2">
    <source>
        <dbReference type="EMBL" id="AMJ74218.1"/>
    </source>
</evidence>
<gene>
    <name evidence="2" type="ORF">AVL57_09695</name>
    <name evidence="3" type="ORF">Q4527_19280</name>
</gene>
<feature type="transmembrane region" description="Helical" evidence="1">
    <location>
        <begin position="35"/>
        <end position="55"/>
    </location>
</feature>
<dbReference type="EMBL" id="CP013926">
    <property type="protein sequence ID" value="AMJ74218.1"/>
    <property type="molecule type" value="Genomic_DNA"/>
</dbReference>
<feature type="transmembrane region" description="Helical" evidence="1">
    <location>
        <begin position="67"/>
        <end position="88"/>
    </location>
</feature>
<evidence type="ECO:0008006" key="6">
    <source>
        <dbReference type="Google" id="ProtNLM"/>
    </source>
</evidence>
<feature type="transmembrane region" description="Helical" evidence="1">
    <location>
        <begin position="94"/>
        <end position="118"/>
    </location>
</feature>